<sequence length="225" mass="25889">MTTPVGHGAAPPPPPEYRPWKVALAIVSKHLWQKALGSGEDRFHNRRMTRSAFKQQFLPPPHGEVKEQKKRKHGDGKGQKKPRIRFRDFTIDERRDYNKRVKESDGFDVGEVPDKVLEPGLIRPIPFKSPRGVKEFNDLSKLAIEHYNKDNGTSYQFAKLIRVNCRCDKGRVYYITFLGKDDRAGAPPKNFQAEVYVWLDESTIEFCRVEQNSKLPRGTGEALQQ</sequence>
<keyword evidence="2" id="KW-1185">Reference proteome</keyword>
<accession>A0ACC0L386</accession>
<protein>
    <submittedName>
        <fullName evidence="1">Uncharacterized protein</fullName>
    </submittedName>
</protein>
<evidence type="ECO:0000313" key="2">
    <source>
        <dbReference type="Proteomes" id="UP001062846"/>
    </source>
</evidence>
<dbReference type="EMBL" id="CM046400">
    <property type="protein sequence ID" value="KAI8522789.1"/>
    <property type="molecule type" value="Genomic_DNA"/>
</dbReference>
<evidence type="ECO:0000313" key="1">
    <source>
        <dbReference type="EMBL" id="KAI8522789.1"/>
    </source>
</evidence>
<name>A0ACC0L386_RHOML</name>
<dbReference type="Proteomes" id="UP001062846">
    <property type="component" value="Chromosome 13"/>
</dbReference>
<gene>
    <name evidence="1" type="ORF">RHMOL_Rhmol13G0023900</name>
</gene>
<organism evidence="1 2">
    <name type="scientific">Rhododendron molle</name>
    <name type="common">Chinese azalea</name>
    <name type="synonym">Azalea mollis</name>
    <dbReference type="NCBI Taxonomy" id="49168"/>
    <lineage>
        <taxon>Eukaryota</taxon>
        <taxon>Viridiplantae</taxon>
        <taxon>Streptophyta</taxon>
        <taxon>Embryophyta</taxon>
        <taxon>Tracheophyta</taxon>
        <taxon>Spermatophyta</taxon>
        <taxon>Magnoliopsida</taxon>
        <taxon>eudicotyledons</taxon>
        <taxon>Gunneridae</taxon>
        <taxon>Pentapetalae</taxon>
        <taxon>asterids</taxon>
        <taxon>Ericales</taxon>
        <taxon>Ericaceae</taxon>
        <taxon>Ericoideae</taxon>
        <taxon>Rhodoreae</taxon>
        <taxon>Rhododendron</taxon>
    </lineage>
</organism>
<comment type="caution">
    <text evidence="1">The sequence shown here is derived from an EMBL/GenBank/DDBJ whole genome shotgun (WGS) entry which is preliminary data.</text>
</comment>
<reference evidence="1" key="1">
    <citation type="submission" date="2022-02" db="EMBL/GenBank/DDBJ databases">
        <title>Plant Genome Project.</title>
        <authorList>
            <person name="Zhang R.-G."/>
        </authorList>
    </citation>
    <scope>NUCLEOTIDE SEQUENCE</scope>
    <source>
        <strain evidence="1">AT1</strain>
    </source>
</reference>
<proteinExistence type="predicted"/>